<sequence>MHLNIYIYQFEKNIVFPRLDFIDNIVRGDFFVFQNTRNNQFSHTESNRFEFRFLVPNQSVEGDFFKDSFGQGGQILFDFVNFNVENENSFGNGIFFSFFGLVSSDQFGSFSFFFSFGFFVFFRVVSEKVDVIVFFFLLFFGLFSFFSLLSSGPRGDFSGREHIDPSVPGVQSGEFGLFGDDVFGLQGLEDLSVGGVGFILSRQIGIRKRFNGLYF</sequence>
<protein>
    <submittedName>
        <fullName evidence="2">Uncharacterized protein</fullName>
    </submittedName>
</protein>
<keyword evidence="1" id="KW-1133">Transmembrane helix</keyword>
<feature type="transmembrane region" description="Helical" evidence="1">
    <location>
        <begin position="107"/>
        <end position="125"/>
    </location>
</feature>
<feature type="transmembrane region" description="Helical" evidence="1">
    <location>
        <begin position="131"/>
        <end position="150"/>
    </location>
</feature>
<keyword evidence="1" id="KW-0472">Membrane</keyword>
<evidence type="ECO:0000313" key="3">
    <source>
        <dbReference type="Proteomes" id="UP000054937"/>
    </source>
</evidence>
<dbReference type="InParanoid" id="A0A0V0R6P0"/>
<dbReference type="Proteomes" id="UP000054937">
    <property type="component" value="Unassembled WGS sequence"/>
</dbReference>
<evidence type="ECO:0000256" key="1">
    <source>
        <dbReference type="SAM" id="Phobius"/>
    </source>
</evidence>
<keyword evidence="1" id="KW-0812">Transmembrane</keyword>
<reference evidence="2 3" key="1">
    <citation type="journal article" date="2015" name="Sci. Rep.">
        <title>Genome of the facultative scuticociliatosis pathogen Pseudocohnilembus persalinus provides insight into its virulence through horizontal gene transfer.</title>
        <authorList>
            <person name="Xiong J."/>
            <person name="Wang G."/>
            <person name="Cheng J."/>
            <person name="Tian M."/>
            <person name="Pan X."/>
            <person name="Warren A."/>
            <person name="Jiang C."/>
            <person name="Yuan D."/>
            <person name="Miao W."/>
        </authorList>
    </citation>
    <scope>NUCLEOTIDE SEQUENCE [LARGE SCALE GENOMIC DNA]</scope>
    <source>
        <strain evidence="2">36N120E</strain>
    </source>
</reference>
<evidence type="ECO:0000313" key="2">
    <source>
        <dbReference type="EMBL" id="KRX10180.1"/>
    </source>
</evidence>
<name>A0A0V0R6P0_PSEPJ</name>
<accession>A0A0V0R6P0</accession>
<proteinExistence type="predicted"/>
<gene>
    <name evidence="2" type="ORF">PPERSA_08583</name>
</gene>
<comment type="caution">
    <text evidence="2">The sequence shown here is derived from an EMBL/GenBank/DDBJ whole genome shotgun (WGS) entry which is preliminary data.</text>
</comment>
<organism evidence="2 3">
    <name type="scientific">Pseudocohnilembus persalinus</name>
    <name type="common">Ciliate</name>
    <dbReference type="NCBI Taxonomy" id="266149"/>
    <lineage>
        <taxon>Eukaryota</taxon>
        <taxon>Sar</taxon>
        <taxon>Alveolata</taxon>
        <taxon>Ciliophora</taxon>
        <taxon>Intramacronucleata</taxon>
        <taxon>Oligohymenophorea</taxon>
        <taxon>Scuticociliatia</taxon>
        <taxon>Philasterida</taxon>
        <taxon>Pseudocohnilembidae</taxon>
        <taxon>Pseudocohnilembus</taxon>
    </lineage>
</organism>
<keyword evidence="3" id="KW-1185">Reference proteome</keyword>
<dbReference type="EMBL" id="LDAU01000040">
    <property type="protein sequence ID" value="KRX10180.1"/>
    <property type="molecule type" value="Genomic_DNA"/>
</dbReference>
<dbReference type="AlphaFoldDB" id="A0A0V0R6P0"/>